<feature type="transmembrane region" description="Helical" evidence="8">
    <location>
        <begin position="172"/>
        <end position="196"/>
    </location>
</feature>
<dbReference type="InterPro" id="IPR001851">
    <property type="entry name" value="ABC_transp_permease"/>
</dbReference>
<dbReference type="CDD" id="cd06579">
    <property type="entry name" value="TM_PBP1_transp_AraH_like"/>
    <property type="match status" value="1"/>
</dbReference>
<evidence type="ECO:0000256" key="2">
    <source>
        <dbReference type="ARBA" id="ARBA00022448"/>
    </source>
</evidence>
<evidence type="ECO:0000256" key="6">
    <source>
        <dbReference type="ARBA" id="ARBA00022989"/>
    </source>
</evidence>
<feature type="transmembrane region" description="Helical" evidence="8">
    <location>
        <begin position="134"/>
        <end position="152"/>
    </location>
</feature>
<keyword evidence="3" id="KW-1003">Cell membrane</keyword>
<proteinExistence type="predicted"/>
<evidence type="ECO:0000256" key="8">
    <source>
        <dbReference type="SAM" id="Phobius"/>
    </source>
</evidence>
<keyword evidence="6 8" id="KW-1133">Transmembrane helix</keyword>
<dbReference type="Proteomes" id="UP000305654">
    <property type="component" value="Unassembled WGS sequence"/>
</dbReference>
<protein>
    <submittedName>
        <fullName evidence="9">ABC transporter permease</fullName>
    </submittedName>
</protein>
<keyword evidence="2" id="KW-0813">Transport</keyword>
<accession>A0A5R9J3X0</accession>
<evidence type="ECO:0000256" key="5">
    <source>
        <dbReference type="ARBA" id="ARBA00022692"/>
    </source>
</evidence>
<organism evidence="9 10">
    <name type="scientific">Lichenicoccus roseus</name>
    <dbReference type="NCBI Taxonomy" id="2683649"/>
    <lineage>
        <taxon>Bacteria</taxon>
        <taxon>Pseudomonadati</taxon>
        <taxon>Pseudomonadota</taxon>
        <taxon>Alphaproteobacteria</taxon>
        <taxon>Acetobacterales</taxon>
        <taxon>Acetobacteraceae</taxon>
        <taxon>Lichenicoccus</taxon>
    </lineage>
</organism>
<evidence type="ECO:0000256" key="4">
    <source>
        <dbReference type="ARBA" id="ARBA00022519"/>
    </source>
</evidence>
<keyword evidence="7 8" id="KW-0472">Membrane</keyword>
<evidence type="ECO:0000256" key="3">
    <source>
        <dbReference type="ARBA" id="ARBA00022475"/>
    </source>
</evidence>
<keyword evidence="10" id="KW-1185">Reference proteome</keyword>
<feature type="transmembrane region" description="Helical" evidence="8">
    <location>
        <begin position="61"/>
        <end position="84"/>
    </location>
</feature>
<dbReference type="AlphaFoldDB" id="A0A5R9J3X0"/>
<evidence type="ECO:0000256" key="1">
    <source>
        <dbReference type="ARBA" id="ARBA00004651"/>
    </source>
</evidence>
<dbReference type="OrthoDB" id="7351039at2"/>
<evidence type="ECO:0000313" key="9">
    <source>
        <dbReference type="EMBL" id="TLU71197.1"/>
    </source>
</evidence>
<gene>
    <name evidence="9" type="ORF">FE263_18685</name>
</gene>
<feature type="transmembrane region" description="Helical" evidence="8">
    <location>
        <begin position="310"/>
        <end position="327"/>
    </location>
</feature>
<feature type="transmembrane region" description="Helical" evidence="8">
    <location>
        <begin position="226"/>
        <end position="246"/>
    </location>
</feature>
<keyword evidence="4" id="KW-0997">Cell inner membrane</keyword>
<evidence type="ECO:0000256" key="7">
    <source>
        <dbReference type="ARBA" id="ARBA00023136"/>
    </source>
</evidence>
<dbReference type="PANTHER" id="PTHR32196:SF21">
    <property type="entry name" value="ABC TRANSPORTER PERMEASE PROTEIN YPHD-RELATED"/>
    <property type="match status" value="1"/>
</dbReference>
<sequence length="331" mass="33959">MAVIQTADTVPGAGRRRGLDVRSLAASYSTIAIFVVLVLVASFISTSFLSSRNIENVLRQVAGTGVISMGMLLVILTGGIDLSVGSVAALGSITCASLLTSMSLWSAVPISLLAGAALGTISGYFVAVRRMPSFVVTLACMTIARGIALIVSEGRPIFMGDNGAWLNDGFNRGSILGIPLPVALMLLVFGVTAFVLRLTAYGRLIVAIGSNGEAVRLSGVRVTPRVFSVYVISGVLSALAGIIITARSGVGSPVVGIGMELDVIAAVVIGGASLMGGRGTALNTLIGVLTLGVIGNIMNLLNVPGYHQEVVKGVIILVAVLLQSSVWPRRA</sequence>
<dbReference type="RefSeq" id="WP_138327554.1">
    <property type="nucleotide sequence ID" value="NZ_VCDI01000008.1"/>
</dbReference>
<comment type="caution">
    <text evidence="9">The sequence shown here is derived from an EMBL/GenBank/DDBJ whole genome shotgun (WGS) entry which is preliminary data.</text>
</comment>
<dbReference type="PANTHER" id="PTHR32196">
    <property type="entry name" value="ABC TRANSPORTER PERMEASE PROTEIN YPHD-RELATED-RELATED"/>
    <property type="match status" value="1"/>
</dbReference>
<name>A0A5R9J3X0_9PROT</name>
<comment type="subcellular location">
    <subcellularLocation>
        <location evidence="1">Cell membrane</location>
        <topology evidence="1">Multi-pass membrane protein</topology>
    </subcellularLocation>
</comment>
<feature type="transmembrane region" description="Helical" evidence="8">
    <location>
        <begin position="104"/>
        <end position="127"/>
    </location>
</feature>
<feature type="transmembrane region" description="Helical" evidence="8">
    <location>
        <begin position="252"/>
        <end position="274"/>
    </location>
</feature>
<evidence type="ECO:0000313" key="10">
    <source>
        <dbReference type="Proteomes" id="UP000305654"/>
    </source>
</evidence>
<dbReference type="EMBL" id="VCDI01000008">
    <property type="protein sequence ID" value="TLU71197.1"/>
    <property type="molecule type" value="Genomic_DNA"/>
</dbReference>
<dbReference type="Pfam" id="PF02653">
    <property type="entry name" value="BPD_transp_2"/>
    <property type="match status" value="1"/>
</dbReference>
<dbReference type="GO" id="GO:0022857">
    <property type="term" value="F:transmembrane transporter activity"/>
    <property type="evidence" value="ECO:0007669"/>
    <property type="project" value="InterPro"/>
</dbReference>
<keyword evidence="5 8" id="KW-0812">Transmembrane</keyword>
<feature type="transmembrane region" description="Helical" evidence="8">
    <location>
        <begin position="25"/>
        <end position="49"/>
    </location>
</feature>
<feature type="transmembrane region" description="Helical" evidence="8">
    <location>
        <begin position="281"/>
        <end position="298"/>
    </location>
</feature>
<reference evidence="9 10" key="1">
    <citation type="submission" date="2019-05" db="EMBL/GenBank/DDBJ databases">
        <authorList>
            <person name="Pankratov T."/>
            <person name="Grouzdev D."/>
        </authorList>
    </citation>
    <scope>NUCLEOTIDE SEQUENCE [LARGE SCALE GENOMIC DNA]</scope>
    <source>
        <strain evidence="9 10">KEBCLARHB70R</strain>
    </source>
</reference>
<dbReference type="GO" id="GO:0005886">
    <property type="term" value="C:plasma membrane"/>
    <property type="evidence" value="ECO:0007669"/>
    <property type="project" value="UniProtKB-SubCell"/>
</dbReference>